<protein>
    <recommendedName>
        <fullName evidence="1">Gene product 88 domain-containing protein</fullName>
    </recommendedName>
</protein>
<reference evidence="2" key="1">
    <citation type="submission" date="2020-04" db="EMBL/GenBank/DDBJ databases">
        <authorList>
            <person name="Chiriac C."/>
            <person name="Salcher M."/>
            <person name="Ghai R."/>
            <person name="Kavagutti S V."/>
        </authorList>
    </citation>
    <scope>NUCLEOTIDE SEQUENCE</scope>
</reference>
<name>A0A6J5N282_9CAUD</name>
<feature type="domain" description="Gene product 88" evidence="1">
    <location>
        <begin position="70"/>
        <end position="301"/>
    </location>
</feature>
<dbReference type="InterPro" id="IPR020290">
    <property type="entry name" value="Gp88"/>
</dbReference>
<evidence type="ECO:0000259" key="1">
    <source>
        <dbReference type="Pfam" id="PF17338"/>
    </source>
</evidence>
<accession>A0A6J5N282</accession>
<organism evidence="2">
    <name type="scientific">uncultured Caudovirales phage</name>
    <dbReference type="NCBI Taxonomy" id="2100421"/>
    <lineage>
        <taxon>Viruses</taxon>
        <taxon>Duplodnaviria</taxon>
        <taxon>Heunggongvirae</taxon>
        <taxon>Uroviricota</taxon>
        <taxon>Caudoviricetes</taxon>
        <taxon>Peduoviridae</taxon>
        <taxon>Maltschvirus</taxon>
        <taxon>Maltschvirus maltsch</taxon>
    </lineage>
</organism>
<dbReference type="EMBL" id="LR796563">
    <property type="protein sequence ID" value="CAB4151383.1"/>
    <property type="molecule type" value="Genomic_DNA"/>
</dbReference>
<dbReference type="Pfam" id="PF17338">
    <property type="entry name" value="GP88"/>
    <property type="match status" value="1"/>
</dbReference>
<evidence type="ECO:0000313" key="2">
    <source>
        <dbReference type="EMBL" id="CAB4151383.1"/>
    </source>
</evidence>
<proteinExistence type="predicted"/>
<gene>
    <name evidence="2" type="ORF">UFOVP583_14</name>
</gene>
<sequence>MKPIKQTVPAVTPANPCPTKAPALNLRGDYASPGKLVFGRPAPAAPVVHPAAALPFYMPSYLLSVEADAKTEKGTGSGYLTGILYLAPGQLAGVGNLCPHASAGCLAACLFTAGRAGIFEAVNKARVMRTRFLHDNRAGFIAALKGEIAALIRKAKRRGLKPVVRLNGTSDLPWETLAPELFADFPRLRFYDYTKSARRALAFAAGKLPRNYHLTFSYSETNAAAAGIALAAGVNVAAVADGVKAGQRFALPGMTETRPTFSADRHDLRFLDRRGKDGRGRIGILKAKGKARADQSGFVIRATAARHA</sequence>